<dbReference type="RefSeq" id="WP_193836730.1">
    <property type="nucleotide sequence ID" value="NZ_CP062960.1"/>
</dbReference>
<dbReference type="KEGG" id="rter:IDM49_11835"/>
<sequence>MKEKLTNIGIPVALLLLITVIAIAGILRVKADEKDEAVAVTVPVELNVDGNVKGSSYGLIVTIGNENAQGSQWNQAASGAKVALERFNRSGADLHLATEDDRGTDEGARQAVENLAAQKVSGIVISSSGDHVQAAVQAAKERNIPVILPYENSIDDARSLQPSTESLNDVLSAEHPGGKGIIRIDQEGFAGIDVPAERTLSVNGFTDINTFSQSLVKDTAEAGSDTVVFVDASAYQEAKLTRALQEAGLKTQIVLGPQATSPAFNDVFMKDNQSTVINAQSIGFNAGDSVALQSDGQGRSMSAYLQMVKILSESKDAMSVMGDQKFSDVAASADSRSHDALVALVRATEHAESIAPQDVKSSLNDLKLSSADGITSADMDFAQHHVIQDAPLLLSANAGDVEMRVADANAPSHLVWFAQA</sequence>
<dbReference type="KEGG" id="rter:IDM49_11690"/>
<dbReference type="EMBL" id="CP062960">
    <property type="protein sequence ID" value="QOW64676.1"/>
    <property type="molecule type" value="Genomic_DNA"/>
</dbReference>
<dbReference type="Proteomes" id="UP000516404">
    <property type="component" value="Plasmid p1"/>
</dbReference>
<dbReference type="GeneID" id="96624925"/>
<name>A0A7S7B0U2_9MICC</name>
<dbReference type="EMBL" id="CP062961">
    <property type="protein sequence ID" value="QOW64731.1"/>
    <property type="molecule type" value="Genomic_DNA"/>
</dbReference>
<accession>A0A7S7B0U2</accession>
<keyword evidence="2" id="KW-0614">Plasmid</keyword>
<proteinExistence type="predicted"/>
<keyword evidence="3" id="KW-1185">Reference proteome</keyword>
<dbReference type="InterPro" id="IPR028082">
    <property type="entry name" value="Peripla_BP_I"/>
</dbReference>
<organism evidence="2 3">
    <name type="scientific">Rothia terrae</name>
    <dbReference type="NCBI Taxonomy" id="396015"/>
    <lineage>
        <taxon>Bacteria</taxon>
        <taxon>Bacillati</taxon>
        <taxon>Actinomycetota</taxon>
        <taxon>Actinomycetes</taxon>
        <taxon>Micrococcales</taxon>
        <taxon>Micrococcaceae</taxon>
        <taxon>Rothia</taxon>
    </lineage>
</organism>
<evidence type="ECO:0000313" key="2">
    <source>
        <dbReference type="EMBL" id="QOW64731.1"/>
    </source>
</evidence>
<evidence type="ECO:0000313" key="1">
    <source>
        <dbReference type="EMBL" id="QOW64676.1"/>
    </source>
</evidence>
<dbReference type="Proteomes" id="UP000516404">
    <property type="component" value="Plasmid p2"/>
</dbReference>
<evidence type="ECO:0000313" key="3">
    <source>
        <dbReference type="Proteomes" id="UP000516404"/>
    </source>
</evidence>
<reference evidence="2 3" key="1">
    <citation type="submission" date="2020-09" db="EMBL/GenBank/DDBJ databases">
        <title>Investigation of environmental microbes.</title>
        <authorList>
            <person name="Ou Y."/>
            <person name="Kang Q."/>
        </authorList>
    </citation>
    <scope>NUCLEOTIDE SEQUENCE [LARGE SCALE GENOMIC DNA]</scope>
    <source>
        <strain evidence="2 3">KJZ-14</strain>
        <plasmid evidence="1 3">p1</plasmid>
        <plasmid evidence="2 3">p2</plasmid>
    </source>
</reference>
<dbReference type="Gene3D" id="3.40.50.2300">
    <property type="match status" value="1"/>
</dbReference>
<evidence type="ECO:0008006" key="4">
    <source>
        <dbReference type="Google" id="ProtNLM"/>
    </source>
</evidence>
<gene>
    <name evidence="1" type="ORF">IDM49_11690</name>
    <name evidence="2" type="ORF">IDM49_11835</name>
</gene>
<dbReference type="SUPFAM" id="SSF53822">
    <property type="entry name" value="Periplasmic binding protein-like I"/>
    <property type="match status" value="1"/>
</dbReference>
<protein>
    <recommendedName>
        <fullName evidence="4">Substrate-binding domain-containing protein</fullName>
    </recommendedName>
</protein>
<dbReference type="AlphaFoldDB" id="A0A7S7B0U2"/>
<geneLocation type="plasmid" evidence="1 3">
    <name>p1</name>
</geneLocation>
<geneLocation type="plasmid" evidence="2 3">
    <name>p2</name>
</geneLocation>